<name>A0ABS8QB49_9BURK</name>
<organism evidence="3 4">
    <name type="scientific">Massilia phyllostachyos</name>
    <dbReference type="NCBI Taxonomy" id="2898585"/>
    <lineage>
        <taxon>Bacteria</taxon>
        <taxon>Pseudomonadati</taxon>
        <taxon>Pseudomonadota</taxon>
        <taxon>Betaproteobacteria</taxon>
        <taxon>Burkholderiales</taxon>
        <taxon>Oxalobacteraceae</taxon>
        <taxon>Telluria group</taxon>
        <taxon>Massilia</taxon>
    </lineage>
</organism>
<dbReference type="PRINTS" id="PR00420">
    <property type="entry name" value="RNGMNOXGNASE"/>
</dbReference>
<dbReference type="PANTHER" id="PTHR43476:SF5">
    <property type="entry name" value="FAD-DEPENDENT MONOOXYGENASE"/>
    <property type="match status" value="1"/>
</dbReference>
<reference evidence="3" key="1">
    <citation type="submission" date="2021-11" db="EMBL/GenBank/DDBJ databases">
        <title>The complete genome of Massilia sp sp. G4R7.</title>
        <authorList>
            <person name="Liu L."/>
            <person name="Yue J."/>
            <person name="Yuan J."/>
            <person name="Yang F."/>
            <person name="Li L."/>
        </authorList>
    </citation>
    <scope>NUCLEOTIDE SEQUENCE</scope>
    <source>
        <strain evidence="3">G4R7</strain>
    </source>
</reference>
<sequence length="400" mass="44642">MKKHPVVISGGGPVGLVTALAMARQGVEVVLLESEAAIPQDLRAGTFHPPTVEMLDALGLGKPLLEQGIKVPEWQIRDRRTGVVAQFDLGVLADVTSHPFRLHCEQHKLSTIAYQALQDYPNVRVLFGHRCTGFTQDADGVTVALSTPDGDNEIRASFLVGTDGARSTVRKAMQVEFEGFTWPERFLVFATPYDLREQGFTGNAYIADPDEWCAIFIQPHKGPPGIWRIAFPTDPEMSEEQILSDAFVQSRIQGFLDPSREYEIAYRSVYRVHQRVASDFREGRVLIAGDAAHVNNPLGGMGLNSGIHDGVNLAGKLVDVLEGASLELLDRYTRQRRLTNIEYVQAITIRNKRLLEERDPEVRRERLDELRMTAADPVKAREYLLNSSMINSVRRASEIQ</sequence>
<evidence type="ECO:0000256" key="1">
    <source>
        <dbReference type="ARBA" id="ARBA00023002"/>
    </source>
</evidence>
<evidence type="ECO:0000313" key="4">
    <source>
        <dbReference type="Proteomes" id="UP001179361"/>
    </source>
</evidence>
<proteinExistence type="predicted"/>
<keyword evidence="3" id="KW-0503">Monooxygenase</keyword>
<dbReference type="EMBL" id="JAJNOC010000006">
    <property type="protein sequence ID" value="MCD2518272.1"/>
    <property type="molecule type" value="Genomic_DNA"/>
</dbReference>
<dbReference type="PANTHER" id="PTHR43476">
    <property type="entry name" value="3-(3-HYDROXY-PHENYL)PROPIONATE/3-HYDROXYCINNAMIC ACID HYDROXYLASE"/>
    <property type="match status" value="1"/>
</dbReference>
<dbReference type="GO" id="GO:0004497">
    <property type="term" value="F:monooxygenase activity"/>
    <property type="evidence" value="ECO:0007669"/>
    <property type="project" value="UniProtKB-KW"/>
</dbReference>
<dbReference type="Gene3D" id="3.50.50.60">
    <property type="entry name" value="FAD/NAD(P)-binding domain"/>
    <property type="match status" value="1"/>
</dbReference>
<keyword evidence="1" id="KW-0560">Oxidoreductase</keyword>
<dbReference type="SUPFAM" id="SSF51905">
    <property type="entry name" value="FAD/NAD(P)-binding domain"/>
    <property type="match status" value="1"/>
</dbReference>
<gene>
    <name evidence="3" type="ORF">LQ564_18345</name>
</gene>
<comment type="caution">
    <text evidence="3">The sequence shown here is derived from an EMBL/GenBank/DDBJ whole genome shotgun (WGS) entry which is preliminary data.</text>
</comment>
<dbReference type="RefSeq" id="WP_231059557.1">
    <property type="nucleotide sequence ID" value="NZ_JAJNOC010000006.1"/>
</dbReference>
<dbReference type="Proteomes" id="UP001179361">
    <property type="component" value="Unassembled WGS sequence"/>
</dbReference>
<dbReference type="Pfam" id="PF01494">
    <property type="entry name" value="FAD_binding_3"/>
    <property type="match status" value="1"/>
</dbReference>
<evidence type="ECO:0000313" key="3">
    <source>
        <dbReference type="EMBL" id="MCD2518272.1"/>
    </source>
</evidence>
<feature type="domain" description="FAD-binding" evidence="2">
    <location>
        <begin position="5"/>
        <end position="339"/>
    </location>
</feature>
<dbReference type="InterPro" id="IPR036188">
    <property type="entry name" value="FAD/NAD-bd_sf"/>
</dbReference>
<dbReference type="InterPro" id="IPR002938">
    <property type="entry name" value="FAD-bd"/>
</dbReference>
<protein>
    <submittedName>
        <fullName evidence="3">FAD-dependent monooxygenase</fullName>
    </submittedName>
</protein>
<evidence type="ECO:0000259" key="2">
    <source>
        <dbReference type="Pfam" id="PF01494"/>
    </source>
</evidence>
<accession>A0ABS8QB49</accession>
<dbReference type="Gene3D" id="3.30.70.2450">
    <property type="match status" value="1"/>
</dbReference>
<keyword evidence="4" id="KW-1185">Reference proteome</keyword>
<dbReference type="InterPro" id="IPR050631">
    <property type="entry name" value="PheA/TfdB_FAD_monoxygenase"/>
</dbReference>